<accession>A0A6B2LRJ2</accession>
<dbReference type="GO" id="GO:0004842">
    <property type="term" value="F:ubiquitin-protein transferase activity"/>
    <property type="evidence" value="ECO:0007669"/>
    <property type="project" value="InterPro"/>
</dbReference>
<dbReference type="Gene3D" id="3.30.40.10">
    <property type="entry name" value="Zinc/RING finger domain, C3HC4 (zinc finger)"/>
    <property type="match status" value="1"/>
</dbReference>
<reference evidence="3" key="1">
    <citation type="journal article" date="2020" name="J. Eukaryot. Microbiol.">
        <title>De novo Sequencing, Assembly and Annotation of the Transcriptome for the Free-Living Testate Amoeba Arcella intermedia.</title>
        <authorList>
            <person name="Ribeiro G.M."/>
            <person name="Porfirio-Sousa A.L."/>
            <person name="Maurer-Alcala X.X."/>
            <person name="Katz L.A."/>
            <person name="Lahr D.J.G."/>
        </authorList>
    </citation>
    <scope>NUCLEOTIDE SEQUENCE</scope>
</reference>
<feature type="domain" description="U-box" evidence="2">
    <location>
        <begin position="42"/>
        <end position="115"/>
    </location>
</feature>
<name>A0A6B2LRJ2_9EUKA</name>
<protein>
    <recommendedName>
        <fullName evidence="2">U-box domain-containing protein</fullName>
    </recommendedName>
</protein>
<evidence type="ECO:0000256" key="1">
    <source>
        <dbReference type="SAM" id="MobiDB-lite"/>
    </source>
</evidence>
<dbReference type="CDD" id="cd16655">
    <property type="entry name" value="RING-Ubox_WDSUB1-like"/>
    <property type="match status" value="1"/>
</dbReference>
<feature type="region of interest" description="Disordered" evidence="1">
    <location>
        <begin position="1"/>
        <end position="43"/>
    </location>
</feature>
<dbReference type="Pfam" id="PF04564">
    <property type="entry name" value="U-box"/>
    <property type="match status" value="1"/>
</dbReference>
<evidence type="ECO:0000313" key="3">
    <source>
        <dbReference type="EMBL" id="NDV39829.1"/>
    </source>
</evidence>
<evidence type="ECO:0000259" key="2">
    <source>
        <dbReference type="PROSITE" id="PS51698"/>
    </source>
</evidence>
<dbReference type="PANTHER" id="PTHR46573">
    <property type="entry name" value="WD REPEAT, SAM AND U-BOX DOMAIN-CONTAINING PROTEIN 1"/>
    <property type="match status" value="1"/>
</dbReference>
<dbReference type="SMART" id="SM00504">
    <property type="entry name" value="Ubox"/>
    <property type="match status" value="1"/>
</dbReference>
<dbReference type="PROSITE" id="PS51698">
    <property type="entry name" value="U_BOX"/>
    <property type="match status" value="1"/>
</dbReference>
<dbReference type="PANTHER" id="PTHR46573:SF1">
    <property type="entry name" value="WD REPEAT, SAM AND U-BOX DOMAIN-CONTAINING PROTEIN 1"/>
    <property type="match status" value="1"/>
</dbReference>
<dbReference type="InterPro" id="IPR003613">
    <property type="entry name" value="Ubox_domain"/>
</dbReference>
<organism evidence="3">
    <name type="scientific">Arcella intermedia</name>
    <dbReference type="NCBI Taxonomy" id="1963864"/>
    <lineage>
        <taxon>Eukaryota</taxon>
        <taxon>Amoebozoa</taxon>
        <taxon>Tubulinea</taxon>
        <taxon>Elardia</taxon>
        <taxon>Arcellinida</taxon>
        <taxon>Sphaerothecina</taxon>
        <taxon>Arcellidae</taxon>
        <taxon>Arcella</taxon>
    </lineage>
</organism>
<dbReference type="SUPFAM" id="SSF57850">
    <property type="entry name" value="RING/U-box"/>
    <property type="match status" value="1"/>
</dbReference>
<dbReference type="GO" id="GO:0016567">
    <property type="term" value="P:protein ubiquitination"/>
    <property type="evidence" value="ECO:0007669"/>
    <property type="project" value="InterPro"/>
</dbReference>
<sequence>MGKTKPGSMAKPPSHPPAFGLGTSRTSKRPTVEKSEAKPSLTIPPSFICPITQQIMEDPVIAVDGHSYEREAIIQWIKQRPDSPISRVPLSIEQLKPNNELKAQIMAWKKDNPTK</sequence>
<dbReference type="InterPro" id="IPR052085">
    <property type="entry name" value="WD-SAM-U-box"/>
</dbReference>
<proteinExistence type="predicted"/>
<dbReference type="AlphaFoldDB" id="A0A6B2LRJ2"/>
<dbReference type="InterPro" id="IPR013083">
    <property type="entry name" value="Znf_RING/FYVE/PHD"/>
</dbReference>
<dbReference type="EMBL" id="GIBP01010860">
    <property type="protein sequence ID" value="NDV39829.1"/>
    <property type="molecule type" value="Transcribed_RNA"/>
</dbReference>